<feature type="region of interest" description="Disordered" evidence="8">
    <location>
        <begin position="1"/>
        <end position="31"/>
    </location>
</feature>
<dbReference type="Gramene" id="Os07t0409900-02">
    <property type="protein sequence ID" value="Os07t0409900-02"/>
    <property type="gene ID" value="Os07g0409900"/>
</dbReference>
<dbReference type="SUPFAM" id="SSF56112">
    <property type="entry name" value="Protein kinase-like (PK-like)"/>
    <property type="match status" value="1"/>
</dbReference>
<dbReference type="InterPro" id="IPR011009">
    <property type="entry name" value="Kinase-like_dom_sf"/>
</dbReference>
<reference evidence="11" key="1">
    <citation type="journal article" date="2005" name="Nature">
        <title>The map-based sequence of the rice genome.</title>
        <authorList>
            <consortium name="International rice genome sequencing project (IRGSP)"/>
            <person name="Matsumoto T."/>
            <person name="Wu J."/>
            <person name="Kanamori H."/>
            <person name="Katayose Y."/>
            <person name="Fujisawa M."/>
            <person name="Namiki N."/>
            <person name="Mizuno H."/>
            <person name="Yamamoto K."/>
            <person name="Antonio B.A."/>
            <person name="Baba T."/>
            <person name="Sakata K."/>
            <person name="Nagamura Y."/>
            <person name="Aoki H."/>
            <person name="Arikawa K."/>
            <person name="Arita K."/>
            <person name="Bito T."/>
            <person name="Chiden Y."/>
            <person name="Fujitsuka N."/>
            <person name="Fukunaka R."/>
            <person name="Hamada M."/>
            <person name="Harada C."/>
            <person name="Hayashi A."/>
            <person name="Hijishita S."/>
            <person name="Honda M."/>
            <person name="Hosokawa S."/>
            <person name="Ichikawa Y."/>
            <person name="Idonuma A."/>
            <person name="Iijima M."/>
            <person name="Ikeda M."/>
            <person name="Ikeno M."/>
            <person name="Ito K."/>
            <person name="Ito S."/>
            <person name="Ito T."/>
            <person name="Ito Y."/>
            <person name="Ito Y."/>
            <person name="Iwabuchi A."/>
            <person name="Kamiya K."/>
            <person name="Karasawa W."/>
            <person name="Kurita K."/>
            <person name="Katagiri S."/>
            <person name="Kikuta A."/>
            <person name="Kobayashi H."/>
            <person name="Kobayashi N."/>
            <person name="Machita K."/>
            <person name="Maehara T."/>
            <person name="Masukawa M."/>
            <person name="Mizubayashi T."/>
            <person name="Mukai Y."/>
            <person name="Nagasaki H."/>
            <person name="Nagata Y."/>
            <person name="Naito S."/>
            <person name="Nakashima M."/>
            <person name="Nakama Y."/>
            <person name="Nakamichi Y."/>
            <person name="Nakamura M."/>
            <person name="Meguro A."/>
            <person name="Negishi M."/>
            <person name="Ohta I."/>
            <person name="Ohta T."/>
            <person name="Okamoto M."/>
            <person name="Ono N."/>
            <person name="Saji S."/>
            <person name="Sakaguchi M."/>
            <person name="Sakai K."/>
            <person name="Shibata M."/>
            <person name="Shimokawa T."/>
            <person name="Song J."/>
            <person name="Takazaki Y."/>
            <person name="Terasawa K."/>
            <person name="Tsugane M."/>
            <person name="Tsuji K."/>
            <person name="Ueda S."/>
            <person name="Waki K."/>
            <person name="Yamagata H."/>
            <person name="Yamamoto M."/>
            <person name="Yamamoto S."/>
            <person name="Yamane H."/>
            <person name="Yoshiki S."/>
            <person name="Yoshihara R."/>
            <person name="Yukawa K."/>
            <person name="Zhong H."/>
            <person name="Yano M."/>
            <person name="Yuan Q."/>
            <person name="Ouyang S."/>
            <person name="Liu J."/>
            <person name="Jones K.M."/>
            <person name="Gansberger K."/>
            <person name="Moffat K."/>
            <person name="Hill J."/>
            <person name="Bera J."/>
            <person name="Fadrosh D."/>
            <person name="Jin S."/>
            <person name="Johri S."/>
            <person name="Kim M."/>
            <person name="Overton L."/>
            <person name="Reardon M."/>
            <person name="Tsitrin T."/>
            <person name="Vuong H."/>
            <person name="Weaver B."/>
            <person name="Ciecko A."/>
            <person name="Tallon L."/>
            <person name="Jackson J."/>
            <person name="Pai G."/>
            <person name="Aken S.V."/>
            <person name="Utterback T."/>
            <person name="Reidmuller S."/>
            <person name="Feldblyum T."/>
            <person name="Hsiao J."/>
            <person name="Zismann V."/>
            <person name="Iobst S."/>
            <person name="de Vazeille A.R."/>
            <person name="Buell C.R."/>
            <person name="Ying K."/>
            <person name="Li Y."/>
            <person name="Lu T."/>
            <person name="Huang Y."/>
            <person name="Zhao Q."/>
            <person name="Feng Q."/>
            <person name="Zhang L."/>
            <person name="Zhu J."/>
            <person name="Weng Q."/>
            <person name="Mu J."/>
            <person name="Lu Y."/>
            <person name="Fan D."/>
            <person name="Liu Y."/>
            <person name="Guan J."/>
            <person name="Zhang Y."/>
            <person name="Yu S."/>
            <person name="Liu X."/>
            <person name="Zhang Y."/>
            <person name="Hong G."/>
            <person name="Han B."/>
            <person name="Choisne N."/>
            <person name="Demange N."/>
            <person name="Orjeda G."/>
            <person name="Samain S."/>
            <person name="Cattolico L."/>
            <person name="Pelletier E."/>
            <person name="Couloux A."/>
            <person name="Segurens B."/>
            <person name="Wincker P."/>
            <person name="D'Hont A."/>
            <person name="Scarpelli C."/>
            <person name="Weissenbach J."/>
            <person name="Salanoubat M."/>
            <person name="Quetier F."/>
            <person name="Yu Y."/>
            <person name="Kim H.R."/>
            <person name="Rambo T."/>
            <person name="Currie J."/>
            <person name="Collura K."/>
            <person name="Luo M."/>
            <person name="Yang T."/>
            <person name="Ammiraju J.S.S."/>
            <person name="Engler F."/>
            <person name="Soderlund C."/>
            <person name="Wing R.A."/>
            <person name="Palmer L.E."/>
            <person name="de la Bastide M."/>
            <person name="Spiegel L."/>
            <person name="Nascimento L."/>
            <person name="Zutavern T."/>
            <person name="O'Shaughnessy A."/>
            <person name="Dike S."/>
            <person name="Dedhia N."/>
            <person name="Preston R."/>
            <person name="Balija V."/>
            <person name="McCombie W.R."/>
            <person name="Chow T."/>
            <person name="Chen H."/>
            <person name="Chung M."/>
            <person name="Chen C."/>
            <person name="Shaw J."/>
            <person name="Wu H."/>
            <person name="Hsiao K."/>
            <person name="Chao Y."/>
            <person name="Chu M."/>
            <person name="Cheng C."/>
            <person name="Hour A."/>
            <person name="Lee P."/>
            <person name="Lin S."/>
            <person name="Lin Y."/>
            <person name="Liou J."/>
            <person name="Liu S."/>
            <person name="Hsing Y."/>
            <person name="Raghuvanshi S."/>
            <person name="Mohanty A."/>
            <person name="Bharti A.K."/>
            <person name="Gaur A."/>
            <person name="Gupta V."/>
            <person name="Kumar D."/>
            <person name="Ravi V."/>
            <person name="Vij S."/>
            <person name="Kapur A."/>
            <person name="Khurana P."/>
            <person name="Khurana P."/>
            <person name="Khurana J.P."/>
            <person name="Tyagi A.K."/>
            <person name="Gaikwad K."/>
            <person name="Singh A."/>
            <person name="Dalal V."/>
            <person name="Srivastava S."/>
            <person name="Dixit A."/>
            <person name="Pal A.K."/>
            <person name="Ghazi I.A."/>
            <person name="Yadav M."/>
            <person name="Pandit A."/>
            <person name="Bhargava A."/>
            <person name="Sureshbabu K."/>
            <person name="Batra K."/>
            <person name="Sharma T.R."/>
            <person name="Mohapatra T."/>
            <person name="Singh N.K."/>
            <person name="Messing J."/>
            <person name="Nelson A.B."/>
            <person name="Fuks G."/>
            <person name="Kavchok S."/>
            <person name="Keizer G."/>
            <person name="Linton E."/>
            <person name="Llaca V."/>
            <person name="Song R."/>
            <person name="Tanyolac B."/>
            <person name="Young S."/>
            <person name="Ho-Il K."/>
            <person name="Hahn J.H."/>
            <person name="Sangsakoo G."/>
            <person name="Vanavichit A."/>
            <person name="de Mattos Luiz.A.T."/>
            <person name="Zimmer P.D."/>
            <person name="Malone G."/>
            <person name="Dellagostin O."/>
            <person name="de Oliveira A.C."/>
            <person name="Bevan M."/>
            <person name="Bancroft I."/>
            <person name="Minx P."/>
            <person name="Cordum H."/>
            <person name="Wilson R."/>
            <person name="Cheng Z."/>
            <person name="Jin W."/>
            <person name="Jiang J."/>
            <person name="Leong S.A."/>
            <person name="Iwama H."/>
            <person name="Gojobori T."/>
            <person name="Itoh T."/>
            <person name="Niimura Y."/>
            <person name="Fujii Y."/>
            <person name="Habara T."/>
            <person name="Sakai H."/>
            <person name="Sato Y."/>
            <person name="Wilson G."/>
            <person name="Kumar K."/>
            <person name="McCouch S."/>
            <person name="Juretic N."/>
            <person name="Hoen D."/>
            <person name="Wright S."/>
            <person name="Bruskiewich R."/>
            <person name="Bureau T."/>
            <person name="Miyao A."/>
            <person name="Hirochika H."/>
            <person name="Nishikawa T."/>
            <person name="Kadowaki K."/>
            <person name="Sugiura M."/>
            <person name="Burr B."/>
            <person name="Sasaki T."/>
        </authorList>
    </citation>
    <scope>NUCLEOTIDE SEQUENCE [LARGE SCALE GENOMIC DNA]</scope>
    <source>
        <strain evidence="11">cv. Nipponbare</strain>
    </source>
</reference>
<evidence type="ECO:0000313" key="10">
    <source>
        <dbReference type="EMBL" id="BAT01121.1"/>
    </source>
</evidence>
<keyword evidence="12 13" id="KW-1267">Proteomics identification</keyword>
<dbReference type="PANTHER" id="PTHR24349">
    <property type="entry name" value="SERINE/THREONINE-PROTEIN KINASE"/>
    <property type="match status" value="1"/>
</dbReference>
<dbReference type="Proteomes" id="UP000059680">
    <property type="component" value="Chromosome 7"/>
</dbReference>
<evidence type="ECO:0000256" key="4">
    <source>
        <dbReference type="ARBA" id="ARBA00022741"/>
    </source>
</evidence>
<reference evidence="10 11" key="3">
    <citation type="journal article" date="2013" name="Rice">
        <title>Improvement of the Oryza sativa Nipponbare reference genome using next generation sequence and optical map data.</title>
        <authorList>
            <person name="Kawahara Y."/>
            <person name="de la Bastide M."/>
            <person name="Hamilton J.P."/>
            <person name="Kanamori H."/>
            <person name="McCombie W.R."/>
            <person name="Ouyang S."/>
            <person name="Schwartz D.C."/>
            <person name="Tanaka T."/>
            <person name="Wu J."/>
            <person name="Zhou S."/>
            <person name="Childs K.L."/>
            <person name="Davidson R.M."/>
            <person name="Lin H."/>
            <person name="Quesada-Ocampo L."/>
            <person name="Vaillancourt B."/>
            <person name="Sakai H."/>
            <person name="Lee S.S."/>
            <person name="Kim J."/>
            <person name="Numa H."/>
            <person name="Itoh T."/>
            <person name="Buell C.R."/>
            <person name="Matsumoto T."/>
        </authorList>
    </citation>
    <scope>NUCLEOTIDE SEQUENCE [LARGE SCALE GENOMIC DNA]</scope>
    <source>
        <strain evidence="11">cv. Nipponbare</strain>
    </source>
</reference>
<dbReference type="EMBL" id="AP014963">
    <property type="protein sequence ID" value="BAT01121.1"/>
    <property type="molecule type" value="Genomic_DNA"/>
</dbReference>
<dbReference type="GO" id="GO:0005524">
    <property type="term" value="F:ATP binding"/>
    <property type="evidence" value="ECO:0007669"/>
    <property type="project" value="UniProtKB-UniRule"/>
</dbReference>
<dbReference type="GO" id="GO:0004674">
    <property type="term" value="F:protein serine/threonine kinase activity"/>
    <property type="evidence" value="ECO:0007669"/>
    <property type="project" value="UniProtKB-KW"/>
</dbReference>
<evidence type="ECO:0007829" key="13">
    <source>
        <dbReference type="ProteomicsDB" id="A0A0P0X548"/>
    </source>
</evidence>
<sequence>MGLCSSSSARRDAGTPGGGNGAGNKDNAGRKGIVACGKRTDFGYDKDFEARYALGKLLGHGQFGYTFAAVDRRSSERVAVKRIDKNKMVLPVAVEDVKREVKILKALQGHENVVHFYNAFEDDNYVYIVME</sequence>
<keyword evidence="1" id="KW-0723">Serine/threonine-protein kinase</keyword>
<dbReference type="InterPro" id="IPR017441">
    <property type="entry name" value="Protein_kinase_ATP_BS"/>
</dbReference>
<dbReference type="PROSITE" id="PS50011">
    <property type="entry name" value="PROTEIN_KINASE_DOM"/>
    <property type="match status" value="1"/>
</dbReference>
<evidence type="ECO:0007829" key="12">
    <source>
        <dbReference type="PeptideAtlas" id="A0A0P0X548"/>
    </source>
</evidence>
<name>A0A0P0X548_ORYSJ</name>
<gene>
    <name evidence="10" type="ordered locus">Os07g0409900</name>
    <name evidence="10" type="ORF">OSNPB_070409900</name>
</gene>
<evidence type="ECO:0000256" key="1">
    <source>
        <dbReference type="ARBA" id="ARBA00022527"/>
    </source>
</evidence>
<dbReference type="Gene3D" id="3.30.200.20">
    <property type="entry name" value="Phosphorylase Kinase, domain 1"/>
    <property type="match status" value="1"/>
</dbReference>
<dbReference type="InterPro" id="IPR050205">
    <property type="entry name" value="CDPK_Ser/Thr_kinases"/>
</dbReference>
<keyword evidence="6 7" id="KW-0067">ATP-binding</keyword>
<evidence type="ECO:0000259" key="9">
    <source>
        <dbReference type="PROSITE" id="PS50011"/>
    </source>
</evidence>
<proteinExistence type="evidence at protein level"/>
<evidence type="ECO:0000256" key="8">
    <source>
        <dbReference type="SAM" id="MobiDB-lite"/>
    </source>
</evidence>
<reference evidence="10 11" key="2">
    <citation type="journal article" date="2013" name="Plant Cell Physiol.">
        <title>Rice Annotation Project Database (RAP-DB): an integrative and interactive database for rice genomics.</title>
        <authorList>
            <person name="Sakai H."/>
            <person name="Lee S.S."/>
            <person name="Tanaka T."/>
            <person name="Numa H."/>
            <person name="Kim J."/>
            <person name="Kawahara Y."/>
            <person name="Wakimoto H."/>
            <person name="Yang C.C."/>
            <person name="Iwamoto M."/>
            <person name="Abe T."/>
            <person name="Yamada Y."/>
            <person name="Muto A."/>
            <person name="Inokuchi H."/>
            <person name="Ikemura T."/>
            <person name="Matsumoto T."/>
            <person name="Sasaki T."/>
            <person name="Itoh T."/>
        </authorList>
    </citation>
    <scope>NUCLEOTIDE SEQUENCE [LARGE SCALE GENOMIC DNA]</scope>
    <source>
        <strain evidence="11">cv. Nipponbare</strain>
    </source>
</reference>
<organism evidence="10 11">
    <name type="scientific">Oryza sativa subsp. japonica</name>
    <name type="common">Rice</name>
    <dbReference type="NCBI Taxonomy" id="39947"/>
    <lineage>
        <taxon>Eukaryota</taxon>
        <taxon>Viridiplantae</taxon>
        <taxon>Streptophyta</taxon>
        <taxon>Embryophyta</taxon>
        <taxon>Tracheophyta</taxon>
        <taxon>Spermatophyta</taxon>
        <taxon>Magnoliopsida</taxon>
        <taxon>Liliopsida</taxon>
        <taxon>Poales</taxon>
        <taxon>Poaceae</taxon>
        <taxon>BOP clade</taxon>
        <taxon>Oryzoideae</taxon>
        <taxon>Oryzeae</taxon>
        <taxon>Oryzinae</taxon>
        <taxon>Oryza</taxon>
        <taxon>Oryza sativa</taxon>
    </lineage>
</organism>
<evidence type="ECO:0000256" key="5">
    <source>
        <dbReference type="ARBA" id="ARBA00022777"/>
    </source>
</evidence>
<keyword evidence="11" id="KW-1185">Reference proteome</keyword>
<dbReference type="ExpressionAtlas" id="A0A0P0X548">
    <property type="expression patterns" value="baseline and differential"/>
</dbReference>
<keyword evidence="3" id="KW-0677">Repeat</keyword>
<accession>A0A0P0X548</accession>
<dbReference type="FunFam" id="3.30.200.20:FF:000101">
    <property type="entry name" value="CDPK-related kinase 1"/>
    <property type="match status" value="1"/>
</dbReference>
<feature type="binding site" evidence="7">
    <location>
        <position position="81"/>
    </location>
    <ligand>
        <name>ATP</name>
        <dbReference type="ChEBI" id="CHEBI:30616"/>
    </ligand>
</feature>
<keyword evidence="2" id="KW-0808">Transferase</keyword>
<dbReference type="InterPro" id="IPR000719">
    <property type="entry name" value="Prot_kinase_dom"/>
</dbReference>
<evidence type="ECO:0000256" key="6">
    <source>
        <dbReference type="ARBA" id="ARBA00022840"/>
    </source>
</evidence>
<evidence type="ECO:0000256" key="7">
    <source>
        <dbReference type="PROSITE-ProRule" id="PRU10141"/>
    </source>
</evidence>
<dbReference type="AlphaFoldDB" id="A0A0P0X548"/>
<evidence type="ECO:0000256" key="3">
    <source>
        <dbReference type="ARBA" id="ARBA00022737"/>
    </source>
</evidence>
<feature type="domain" description="Protein kinase" evidence="9">
    <location>
        <begin position="52"/>
        <end position="131"/>
    </location>
</feature>
<evidence type="ECO:0000256" key="2">
    <source>
        <dbReference type="ARBA" id="ARBA00022679"/>
    </source>
</evidence>
<protein>
    <submittedName>
        <fullName evidence="10">Os07g0409900 protein</fullName>
    </submittedName>
</protein>
<dbReference type="Pfam" id="PF00069">
    <property type="entry name" value="Pkinase"/>
    <property type="match status" value="1"/>
</dbReference>
<keyword evidence="5" id="KW-0418">Kinase</keyword>
<keyword evidence="4 7" id="KW-0547">Nucleotide-binding</keyword>
<evidence type="ECO:0000313" key="11">
    <source>
        <dbReference type="Proteomes" id="UP000059680"/>
    </source>
</evidence>
<dbReference type="PROSITE" id="PS00107">
    <property type="entry name" value="PROTEIN_KINASE_ATP"/>
    <property type="match status" value="1"/>
</dbReference>